<protein>
    <submittedName>
        <fullName evidence="2">Uncharacterized protein</fullName>
    </submittedName>
</protein>
<dbReference type="EMBL" id="JARK01001340">
    <property type="protein sequence ID" value="EYC31313.1"/>
    <property type="molecule type" value="Genomic_DNA"/>
</dbReference>
<keyword evidence="3" id="KW-1185">Reference proteome</keyword>
<organism evidence="2 3">
    <name type="scientific">Ancylostoma ceylanicum</name>
    <dbReference type="NCBI Taxonomy" id="53326"/>
    <lineage>
        <taxon>Eukaryota</taxon>
        <taxon>Metazoa</taxon>
        <taxon>Ecdysozoa</taxon>
        <taxon>Nematoda</taxon>
        <taxon>Chromadorea</taxon>
        <taxon>Rhabditida</taxon>
        <taxon>Rhabditina</taxon>
        <taxon>Rhabditomorpha</taxon>
        <taxon>Strongyloidea</taxon>
        <taxon>Ancylostomatidae</taxon>
        <taxon>Ancylostomatinae</taxon>
        <taxon>Ancylostoma</taxon>
    </lineage>
</organism>
<proteinExistence type="predicted"/>
<reference evidence="3" key="1">
    <citation type="journal article" date="2015" name="Nat. Genet.">
        <title>The genome and transcriptome of the zoonotic hookworm Ancylostoma ceylanicum identify infection-specific gene families.</title>
        <authorList>
            <person name="Schwarz E.M."/>
            <person name="Hu Y."/>
            <person name="Antoshechkin I."/>
            <person name="Miller M.M."/>
            <person name="Sternberg P.W."/>
            <person name="Aroian R.V."/>
        </authorList>
    </citation>
    <scope>NUCLEOTIDE SEQUENCE</scope>
    <source>
        <strain evidence="3">HY135</strain>
    </source>
</reference>
<name>A0A016VX12_9BILA</name>
<sequence length="85" mass="9707">MSSIKQIDKQMAFDRYPCIEVYVEQVYTHLPLLSYSCSKSIAVLVVAAATTLVSVRIDLLSLAIDMYQKQCQRGSSDRIHLRIRQ</sequence>
<dbReference type="Proteomes" id="UP000024635">
    <property type="component" value="Unassembled WGS sequence"/>
</dbReference>
<keyword evidence="1" id="KW-1133">Transmembrane helix</keyword>
<keyword evidence="1" id="KW-0812">Transmembrane</keyword>
<comment type="caution">
    <text evidence="2">The sequence shown here is derived from an EMBL/GenBank/DDBJ whole genome shotgun (WGS) entry which is preliminary data.</text>
</comment>
<evidence type="ECO:0000313" key="3">
    <source>
        <dbReference type="Proteomes" id="UP000024635"/>
    </source>
</evidence>
<evidence type="ECO:0000313" key="2">
    <source>
        <dbReference type="EMBL" id="EYC31313.1"/>
    </source>
</evidence>
<keyword evidence="1" id="KW-0472">Membrane</keyword>
<accession>A0A016VX12</accession>
<gene>
    <name evidence="2" type="primary">Acey_s0004.g2091</name>
    <name evidence="2" type="ORF">Y032_0004g2091</name>
</gene>
<feature type="transmembrane region" description="Helical" evidence="1">
    <location>
        <begin position="41"/>
        <end position="64"/>
    </location>
</feature>
<dbReference type="AlphaFoldDB" id="A0A016VX12"/>
<evidence type="ECO:0000256" key="1">
    <source>
        <dbReference type="SAM" id="Phobius"/>
    </source>
</evidence>